<name>A0ABS0I2K7_9BACT</name>
<reference evidence="2 3" key="1">
    <citation type="submission" date="2020-11" db="EMBL/GenBank/DDBJ databases">
        <authorList>
            <person name="Kim M.K."/>
        </authorList>
    </citation>
    <scope>NUCLEOTIDE SEQUENCE [LARGE SCALE GENOMIC DNA]</scope>
    <source>
        <strain evidence="2 3">BT662</strain>
    </source>
</reference>
<dbReference type="Pfam" id="PF07484">
    <property type="entry name" value="Collar"/>
    <property type="match status" value="1"/>
</dbReference>
<evidence type="ECO:0000313" key="2">
    <source>
        <dbReference type="EMBL" id="MBF9221175.1"/>
    </source>
</evidence>
<dbReference type="InterPro" id="IPR011083">
    <property type="entry name" value="Phage_tail_collar_dom"/>
</dbReference>
<dbReference type="EMBL" id="JADQDM010000003">
    <property type="protein sequence ID" value="MBF9221175.1"/>
    <property type="molecule type" value="Genomic_DNA"/>
</dbReference>
<sequence>MDAFVGEIRLMSFPFAPKGWAYCQGQTLPINQNQALFSLLGTTYGGDGVTTFRLPDLRGRLITGVGAMPGGSTYSWGQIGGSETVTLTQAQMPAHGHGYQGTIQTGTAAEYAEASQAFPAQGTATQFATGTPNASFGANALPNTTSSVGGNQPHDNRQPLIAMNYAIALQGYFPSRG</sequence>
<dbReference type="Gene3D" id="3.90.1340.10">
    <property type="entry name" value="Phage tail collar domain"/>
    <property type="match status" value="1"/>
</dbReference>
<protein>
    <submittedName>
        <fullName evidence="2">Phage tail protein</fullName>
    </submittedName>
</protein>
<comment type="caution">
    <text evidence="2">The sequence shown here is derived from an EMBL/GenBank/DDBJ whole genome shotgun (WGS) entry which is preliminary data.</text>
</comment>
<dbReference type="SUPFAM" id="SSF88874">
    <property type="entry name" value="Receptor-binding domain of short tail fibre protein gp12"/>
    <property type="match status" value="1"/>
</dbReference>
<dbReference type="RefSeq" id="WP_196292633.1">
    <property type="nucleotide sequence ID" value="NZ_JADQDM010000003.1"/>
</dbReference>
<evidence type="ECO:0000259" key="1">
    <source>
        <dbReference type="Pfam" id="PF07484"/>
    </source>
</evidence>
<proteinExistence type="predicted"/>
<gene>
    <name evidence="2" type="ORF">I2H31_08670</name>
</gene>
<keyword evidence="3" id="KW-1185">Reference proteome</keyword>
<dbReference type="Proteomes" id="UP000618931">
    <property type="component" value="Unassembled WGS sequence"/>
</dbReference>
<evidence type="ECO:0000313" key="3">
    <source>
        <dbReference type="Proteomes" id="UP000618931"/>
    </source>
</evidence>
<dbReference type="InterPro" id="IPR037053">
    <property type="entry name" value="Phage_tail_collar_dom_sf"/>
</dbReference>
<organism evidence="2 3">
    <name type="scientific">Hymenobacter ruricola</name>
    <dbReference type="NCBI Taxonomy" id="2791023"/>
    <lineage>
        <taxon>Bacteria</taxon>
        <taxon>Pseudomonadati</taxon>
        <taxon>Bacteroidota</taxon>
        <taxon>Cytophagia</taxon>
        <taxon>Cytophagales</taxon>
        <taxon>Hymenobacteraceae</taxon>
        <taxon>Hymenobacter</taxon>
    </lineage>
</organism>
<accession>A0ABS0I2K7</accession>
<feature type="domain" description="Phage tail collar" evidence="1">
    <location>
        <begin position="6"/>
        <end position="62"/>
    </location>
</feature>